<protein>
    <submittedName>
        <fullName evidence="1">Uncharacterized protein</fullName>
    </submittedName>
</protein>
<accession>A0A0F9BE53</accession>
<proteinExistence type="predicted"/>
<sequence>ALRGATPTASPAPRWRSDMPSDLETYLAAVEEEDDVARAAQVHVPTLVEIVRRIEQAINDHGHCGHRTMMDVDRIARAAMEK</sequence>
<dbReference type="EMBL" id="LAZR01052545">
    <property type="protein sequence ID" value="KKK82711.1"/>
    <property type="molecule type" value="Genomic_DNA"/>
</dbReference>
<feature type="non-terminal residue" evidence="1">
    <location>
        <position position="1"/>
    </location>
</feature>
<organism evidence="1">
    <name type="scientific">marine sediment metagenome</name>
    <dbReference type="NCBI Taxonomy" id="412755"/>
    <lineage>
        <taxon>unclassified sequences</taxon>
        <taxon>metagenomes</taxon>
        <taxon>ecological metagenomes</taxon>
    </lineage>
</organism>
<name>A0A0F9BE53_9ZZZZ</name>
<comment type="caution">
    <text evidence="1">The sequence shown here is derived from an EMBL/GenBank/DDBJ whole genome shotgun (WGS) entry which is preliminary data.</text>
</comment>
<evidence type="ECO:0000313" key="1">
    <source>
        <dbReference type="EMBL" id="KKK82711.1"/>
    </source>
</evidence>
<dbReference type="AlphaFoldDB" id="A0A0F9BE53"/>
<gene>
    <name evidence="1" type="ORF">LCGC14_2800640</name>
</gene>
<reference evidence="1" key="1">
    <citation type="journal article" date="2015" name="Nature">
        <title>Complex archaea that bridge the gap between prokaryotes and eukaryotes.</title>
        <authorList>
            <person name="Spang A."/>
            <person name="Saw J.H."/>
            <person name="Jorgensen S.L."/>
            <person name="Zaremba-Niedzwiedzka K."/>
            <person name="Martijn J."/>
            <person name="Lind A.E."/>
            <person name="van Eijk R."/>
            <person name="Schleper C."/>
            <person name="Guy L."/>
            <person name="Ettema T.J."/>
        </authorList>
    </citation>
    <scope>NUCLEOTIDE SEQUENCE</scope>
</reference>